<dbReference type="KEGG" id="lact:D7I46_03975"/>
<proteinExistence type="predicted"/>
<dbReference type="InterPro" id="IPR015797">
    <property type="entry name" value="NUDIX_hydrolase-like_dom_sf"/>
</dbReference>
<feature type="domain" description="Nudix hydrolase" evidence="2">
    <location>
        <begin position="43"/>
        <end position="170"/>
    </location>
</feature>
<dbReference type="GO" id="GO:0016787">
    <property type="term" value="F:hydrolase activity"/>
    <property type="evidence" value="ECO:0007669"/>
    <property type="project" value="UniProtKB-KW"/>
</dbReference>
<dbReference type="RefSeq" id="WP_120771707.1">
    <property type="nucleotide sequence ID" value="NZ_CP032627.1"/>
</dbReference>
<dbReference type="SUPFAM" id="SSF55811">
    <property type="entry name" value="Nudix"/>
    <property type="match status" value="1"/>
</dbReference>
<dbReference type="PROSITE" id="PS00893">
    <property type="entry name" value="NUDIX_BOX"/>
    <property type="match status" value="1"/>
</dbReference>
<keyword evidence="1" id="KW-0378">Hydrolase</keyword>
<accession>A0A387BFX5</accession>
<dbReference type="EMBL" id="CP032627">
    <property type="protein sequence ID" value="AYG00319.1"/>
    <property type="molecule type" value="Genomic_DNA"/>
</dbReference>
<keyword evidence="4" id="KW-1185">Reference proteome</keyword>
<evidence type="ECO:0000313" key="4">
    <source>
        <dbReference type="Proteomes" id="UP000269374"/>
    </source>
</evidence>
<dbReference type="Pfam" id="PF00293">
    <property type="entry name" value="NUDIX"/>
    <property type="match status" value="1"/>
</dbReference>
<reference evidence="3 4" key="1">
    <citation type="submission" date="2018-09" db="EMBL/GenBank/DDBJ databases">
        <title>Genome sequencing of strain 1JSPR-7.</title>
        <authorList>
            <person name="Heo J."/>
            <person name="Kim S.-J."/>
            <person name="Kwon S.-W."/>
        </authorList>
    </citation>
    <scope>NUCLEOTIDE SEQUENCE [LARGE SCALE GENOMIC DNA]</scope>
    <source>
        <strain evidence="3 4">1JSPR-7</strain>
    </source>
</reference>
<dbReference type="InterPro" id="IPR020084">
    <property type="entry name" value="NUDIX_hydrolase_CS"/>
</dbReference>
<dbReference type="Proteomes" id="UP000269374">
    <property type="component" value="Chromosome"/>
</dbReference>
<dbReference type="InterPro" id="IPR000086">
    <property type="entry name" value="NUDIX_hydrolase_dom"/>
</dbReference>
<evidence type="ECO:0000259" key="2">
    <source>
        <dbReference type="PROSITE" id="PS51462"/>
    </source>
</evidence>
<evidence type="ECO:0000256" key="1">
    <source>
        <dbReference type="ARBA" id="ARBA00022801"/>
    </source>
</evidence>
<protein>
    <submittedName>
        <fullName evidence="3">NUDIX domain-containing protein</fullName>
    </submittedName>
</protein>
<dbReference type="PROSITE" id="PS51462">
    <property type="entry name" value="NUDIX"/>
    <property type="match status" value="1"/>
</dbReference>
<dbReference type="OrthoDB" id="9787880at2"/>
<evidence type="ECO:0000313" key="3">
    <source>
        <dbReference type="EMBL" id="AYG00319.1"/>
    </source>
</evidence>
<gene>
    <name evidence="3" type="ORF">D7I46_03975</name>
</gene>
<organism evidence="3 4">
    <name type="scientific">Lactococcus allomyrinae</name>
    <dbReference type="NCBI Taxonomy" id="2419773"/>
    <lineage>
        <taxon>Bacteria</taxon>
        <taxon>Bacillati</taxon>
        <taxon>Bacillota</taxon>
        <taxon>Bacilli</taxon>
        <taxon>Lactobacillales</taxon>
        <taxon>Streptococcaceae</taxon>
        <taxon>Lactococcus</taxon>
    </lineage>
</organism>
<name>A0A387BFX5_9LACT</name>
<dbReference type="AlphaFoldDB" id="A0A387BFX5"/>
<sequence length="170" mass="19896">MNNEKLISSLKKLREFEDTKKIDEIIELLRVTHGELRGKKNLDLQLSASSLVFQAEQLYFIEHPYQKELLLPAGHVELGEFPLETAIREFHEETGFYAEMDGILVDVNLIKIPFNGIKNEKAHLHIDFRYLLKKSIKKASRAELPVFLLTQQDAPEEFKKYYQYSKMDLL</sequence>
<dbReference type="Gene3D" id="3.90.79.10">
    <property type="entry name" value="Nucleoside Triphosphate Pyrophosphohydrolase"/>
    <property type="match status" value="1"/>
</dbReference>